<feature type="binding site" evidence="6">
    <location>
        <position position="137"/>
    </location>
    <ligand>
        <name>FAD</name>
        <dbReference type="ChEBI" id="CHEBI:57692"/>
    </ligand>
</feature>
<dbReference type="PANTHER" id="PTHR22912:SF151">
    <property type="entry name" value="DIHYDROLIPOYL DEHYDROGENASE, MITOCHONDRIAL"/>
    <property type="match status" value="1"/>
</dbReference>
<feature type="binding site" evidence="6">
    <location>
        <position position="290"/>
    </location>
    <ligand>
        <name>NAD(+)</name>
        <dbReference type="ChEBI" id="CHEBI:57540"/>
    </ligand>
</feature>
<dbReference type="GO" id="GO:0050660">
    <property type="term" value="F:flavin adenine dinucleotide binding"/>
    <property type="evidence" value="ECO:0007669"/>
    <property type="project" value="TreeGrafter"/>
</dbReference>
<evidence type="ECO:0000256" key="3">
    <source>
        <dbReference type="ARBA" id="ARBA00022827"/>
    </source>
</evidence>
<dbReference type="EMBL" id="NIGF01000001">
    <property type="protein sequence ID" value="PQV65404.1"/>
    <property type="molecule type" value="Genomic_DNA"/>
</dbReference>
<dbReference type="Gene3D" id="3.50.50.60">
    <property type="entry name" value="FAD/NAD(P)-binding domain"/>
    <property type="match status" value="2"/>
</dbReference>
<comment type="similarity">
    <text evidence="1">Belongs to the class-I pyridine nucleotide-disulfide oxidoreductase family.</text>
</comment>
<organism evidence="10 11">
    <name type="scientific">Abditibacterium utsteinense</name>
    <dbReference type="NCBI Taxonomy" id="1960156"/>
    <lineage>
        <taxon>Bacteria</taxon>
        <taxon>Pseudomonadati</taxon>
        <taxon>Abditibacteriota</taxon>
        <taxon>Abditibacteriia</taxon>
        <taxon>Abditibacteriales</taxon>
        <taxon>Abditibacteriaceae</taxon>
        <taxon>Abditibacterium</taxon>
    </lineage>
</organism>
<evidence type="ECO:0000313" key="11">
    <source>
        <dbReference type="Proteomes" id="UP000237684"/>
    </source>
</evidence>
<evidence type="ECO:0000259" key="8">
    <source>
        <dbReference type="Pfam" id="PF02852"/>
    </source>
</evidence>
<feature type="region of interest" description="Disordered" evidence="7">
    <location>
        <begin position="1"/>
        <end position="42"/>
    </location>
</feature>
<dbReference type="PRINTS" id="PR00368">
    <property type="entry name" value="FADPNR"/>
</dbReference>
<keyword evidence="3 6" id="KW-0274">FAD</keyword>
<keyword evidence="2" id="KW-0285">Flavoprotein</keyword>
<dbReference type="InterPro" id="IPR036188">
    <property type="entry name" value="FAD/NAD-bd_sf"/>
</dbReference>
<reference evidence="10 11" key="1">
    <citation type="journal article" date="2018" name="Syst. Appl. Microbiol.">
        <title>Abditibacterium utsteinense sp. nov., the first cultivated member of candidate phylum FBP, isolated from ice-free Antarctic soil samples.</title>
        <authorList>
            <person name="Tahon G."/>
            <person name="Tytgat B."/>
            <person name="Lebbe L."/>
            <person name="Carlier A."/>
            <person name="Willems A."/>
        </authorList>
    </citation>
    <scope>NUCLEOTIDE SEQUENCE [LARGE SCALE GENOMIC DNA]</scope>
    <source>
        <strain evidence="10 11">LMG 29911</strain>
    </source>
</reference>
<dbReference type="GO" id="GO:0004148">
    <property type="term" value="F:dihydrolipoyl dehydrogenase (NADH) activity"/>
    <property type="evidence" value="ECO:0007669"/>
    <property type="project" value="TreeGrafter"/>
</dbReference>
<dbReference type="InParanoid" id="A0A2S8SX85"/>
<dbReference type="PIRSF" id="PIRSF000350">
    <property type="entry name" value="Mercury_reductase_MerA"/>
    <property type="match status" value="1"/>
</dbReference>
<dbReference type="Pfam" id="PF07992">
    <property type="entry name" value="Pyr_redox_2"/>
    <property type="match status" value="1"/>
</dbReference>
<feature type="domain" description="Pyridine nucleotide-disulphide oxidoreductase dimerisation" evidence="8">
    <location>
        <begin position="439"/>
        <end position="547"/>
    </location>
</feature>
<dbReference type="Gene3D" id="3.30.390.30">
    <property type="match status" value="1"/>
</dbReference>
<evidence type="ECO:0000313" key="10">
    <source>
        <dbReference type="EMBL" id="PQV65404.1"/>
    </source>
</evidence>
<keyword evidence="11" id="KW-1185">Reference proteome</keyword>
<evidence type="ECO:0000256" key="2">
    <source>
        <dbReference type="ARBA" id="ARBA00022630"/>
    </source>
</evidence>
<dbReference type="PRINTS" id="PR00411">
    <property type="entry name" value="PNDRDTASEI"/>
</dbReference>
<keyword evidence="4" id="KW-0560">Oxidoreductase</keyword>
<dbReference type="RefSeq" id="WP_123580215.1">
    <property type="nucleotide sequence ID" value="NZ_NIGF01000001.1"/>
</dbReference>
<feature type="binding site" evidence="6">
    <location>
        <begin position="267"/>
        <end position="274"/>
    </location>
    <ligand>
        <name>NAD(+)</name>
        <dbReference type="ChEBI" id="CHEBI:57540"/>
    </ligand>
</feature>
<feature type="domain" description="FAD/NAD(P)-binding" evidence="9">
    <location>
        <begin position="91"/>
        <end position="420"/>
    </location>
</feature>
<accession>A0A2S8SX85</accession>
<protein>
    <submittedName>
        <fullName evidence="10">NADPH-glutathione reductase</fullName>
    </submittedName>
</protein>
<dbReference type="InterPro" id="IPR050151">
    <property type="entry name" value="Class-I_Pyr_Nuc-Dis_Oxidored"/>
</dbReference>
<dbReference type="GO" id="GO:0006103">
    <property type="term" value="P:2-oxoglutarate metabolic process"/>
    <property type="evidence" value="ECO:0007669"/>
    <property type="project" value="TreeGrafter"/>
</dbReference>
<dbReference type="InterPro" id="IPR023753">
    <property type="entry name" value="FAD/NAD-binding_dom"/>
</dbReference>
<evidence type="ECO:0000256" key="7">
    <source>
        <dbReference type="SAM" id="MobiDB-lite"/>
    </source>
</evidence>
<comment type="cofactor">
    <cofactor evidence="6">
        <name>FAD</name>
        <dbReference type="ChEBI" id="CHEBI:57692"/>
    </cofactor>
    <text evidence="6">Binds 1 FAD per subunit.</text>
</comment>
<dbReference type="Pfam" id="PF02852">
    <property type="entry name" value="Pyr_redox_dim"/>
    <property type="match status" value="1"/>
</dbReference>
<dbReference type="InterPro" id="IPR016156">
    <property type="entry name" value="FAD/NAD-linked_Rdtase_dimer_sf"/>
</dbReference>
<evidence type="ECO:0000259" key="9">
    <source>
        <dbReference type="Pfam" id="PF07992"/>
    </source>
</evidence>
<feature type="compositionally biased region" description="Polar residues" evidence="7">
    <location>
        <begin position="28"/>
        <end position="41"/>
    </location>
</feature>
<comment type="caution">
    <text evidence="10">The sequence shown here is derived from an EMBL/GenBank/DDBJ whole genome shotgun (WGS) entry which is preliminary data.</text>
</comment>
<dbReference type="FunFam" id="3.30.390.30:FF:000001">
    <property type="entry name" value="Dihydrolipoyl dehydrogenase"/>
    <property type="match status" value="1"/>
</dbReference>
<evidence type="ECO:0000256" key="5">
    <source>
        <dbReference type="ARBA" id="ARBA00023027"/>
    </source>
</evidence>
<evidence type="ECO:0000256" key="4">
    <source>
        <dbReference type="ARBA" id="ARBA00023002"/>
    </source>
</evidence>
<name>A0A2S8SX85_9BACT</name>
<dbReference type="AlphaFoldDB" id="A0A2S8SX85"/>
<dbReference type="SUPFAM" id="SSF55424">
    <property type="entry name" value="FAD/NAD-linked reductases, dimerisation (C-terminal) domain"/>
    <property type="match status" value="1"/>
</dbReference>
<evidence type="ECO:0000256" key="6">
    <source>
        <dbReference type="PIRSR" id="PIRSR000350-3"/>
    </source>
</evidence>
<proteinExistence type="inferred from homology"/>
<gene>
    <name evidence="10" type="ORF">B1R32_101145</name>
</gene>
<evidence type="ECO:0000256" key="1">
    <source>
        <dbReference type="ARBA" id="ARBA00007532"/>
    </source>
</evidence>
<keyword evidence="6" id="KW-0547">Nucleotide-binding</keyword>
<dbReference type="SUPFAM" id="SSF51905">
    <property type="entry name" value="FAD/NAD(P)-binding domain"/>
    <property type="match status" value="1"/>
</dbReference>
<feature type="binding site" evidence="6">
    <location>
        <position position="405"/>
    </location>
    <ligand>
        <name>FAD</name>
        <dbReference type="ChEBI" id="CHEBI:57692"/>
    </ligand>
</feature>
<dbReference type="InterPro" id="IPR001100">
    <property type="entry name" value="Pyr_nuc-diS_OxRdtase"/>
</dbReference>
<sequence length="567" mass="58968">MVTSSRLDANPSAKIGTLQAMNLDARSPAQNNAPTGGSENGNVPFAQPVTLPVSPEILELEDAMELEIQVEPEGIVEAAEQLLREGAPHDFDVVVIGAGPGGIAAALGCARGGLHTALVEEREIGGTALNRGGIGSKSLLQSVEVLRQVRDAKQFGIEVSGEVSPDFGAMQGRKNEIIARLRADATRELENAGVEILVGQAHFVEAHTLDIAAPGTETRCVSAIHIVIAVGGVPARIEVEGAYLPGVVTSDEILEQNFVPVRLIIAGAGAIGIEFATIFAALGAQVTILEKSSAVLPSEDGNIQKACRASLEKQGIAVKTGAEIQKIDLQLQVAGFEGEATLQVAFLQNDELQLVPADQVLLATARRCNWDALRLENAGISVESGKIEVDEIRQTSVSGVYAIGDCVRRVGWANQAAMEGNEVAATLLGIGAQTESRFVPVCYFTHPEMATVGLSLDAAADLGIEAGAEKFAFLDCRRAAIGGETGGFVKIVFEAGTERLLGCQIIGPRASELINEMALALSLGATVSALVATLHAYPTLGEALQGAASAAQQAPRGAFDGETPAQS</sequence>
<dbReference type="InterPro" id="IPR004099">
    <property type="entry name" value="Pyr_nucl-diS_OxRdtase_dimer"/>
</dbReference>
<dbReference type="OrthoDB" id="9776382at2"/>
<dbReference type="Proteomes" id="UP000237684">
    <property type="component" value="Unassembled WGS sequence"/>
</dbReference>
<dbReference type="PANTHER" id="PTHR22912">
    <property type="entry name" value="DISULFIDE OXIDOREDUCTASE"/>
    <property type="match status" value="1"/>
</dbReference>
<keyword evidence="5 6" id="KW-0520">NAD</keyword>